<accession>A0A2P4Y0S2</accession>
<evidence type="ECO:0000313" key="1">
    <source>
        <dbReference type="EMBL" id="POM71401.1"/>
    </source>
</evidence>
<dbReference type="GO" id="GO:0003676">
    <property type="term" value="F:nucleic acid binding"/>
    <property type="evidence" value="ECO:0007669"/>
    <property type="project" value="InterPro"/>
</dbReference>
<evidence type="ECO:0000313" key="2">
    <source>
        <dbReference type="Proteomes" id="UP000237271"/>
    </source>
</evidence>
<name>A0A2P4Y0S2_9STRA</name>
<keyword evidence="2" id="KW-1185">Reference proteome</keyword>
<gene>
    <name evidence="1" type="ORF">PHPALM_12043</name>
</gene>
<sequence length="216" mass="24403">MLVFRDQANRLCMLSDASDADWGLVIRQKSSEGWVIALQLLSETHHKVRRNESSHWEFSNSFGSAPYVLVLKDAATHFVELVVIDRFTSKMEATSILYRWKLYGISIIGISDSGSHFKTTVIAELNRRLENHQEFILAYSPCISTVAFCKVKALTLEFSIRARDLPYALPMIQSSINHSPVPSLGKPRPIELCTDLLCPSDQDTIFIPEGKGRVIY</sequence>
<dbReference type="SUPFAM" id="SSF53098">
    <property type="entry name" value="Ribonuclease H-like"/>
    <property type="match status" value="1"/>
</dbReference>
<dbReference type="Proteomes" id="UP000237271">
    <property type="component" value="Unassembled WGS sequence"/>
</dbReference>
<protein>
    <recommendedName>
        <fullName evidence="3">Integrase catalytic domain-containing protein</fullName>
    </recommendedName>
</protein>
<organism evidence="1 2">
    <name type="scientific">Phytophthora palmivora</name>
    <dbReference type="NCBI Taxonomy" id="4796"/>
    <lineage>
        <taxon>Eukaryota</taxon>
        <taxon>Sar</taxon>
        <taxon>Stramenopiles</taxon>
        <taxon>Oomycota</taxon>
        <taxon>Peronosporomycetes</taxon>
        <taxon>Peronosporales</taxon>
        <taxon>Peronosporaceae</taxon>
        <taxon>Phytophthora</taxon>
    </lineage>
</organism>
<comment type="caution">
    <text evidence="1">The sequence shown here is derived from an EMBL/GenBank/DDBJ whole genome shotgun (WGS) entry which is preliminary data.</text>
</comment>
<evidence type="ECO:0008006" key="3">
    <source>
        <dbReference type="Google" id="ProtNLM"/>
    </source>
</evidence>
<proteinExistence type="predicted"/>
<dbReference type="AlphaFoldDB" id="A0A2P4Y0S2"/>
<dbReference type="Gene3D" id="3.30.420.10">
    <property type="entry name" value="Ribonuclease H-like superfamily/Ribonuclease H"/>
    <property type="match status" value="1"/>
</dbReference>
<dbReference type="InterPro" id="IPR012337">
    <property type="entry name" value="RNaseH-like_sf"/>
</dbReference>
<dbReference type="EMBL" id="NCKW01006507">
    <property type="protein sequence ID" value="POM71401.1"/>
    <property type="molecule type" value="Genomic_DNA"/>
</dbReference>
<dbReference type="InterPro" id="IPR036397">
    <property type="entry name" value="RNaseH_sf"/>
</dbReference>
<reference evidence="1 2" key="1">
    <citation type="journal article" date="2017" name="Genome Biol. Evol.">
        <title>Phytophthora megakarya and P. palmivora, closely related causal agents of cacao black pod rot, underwent increases in genome sizes and gene numbers by different mechanisms.</title>
        <authorList>
            <person name="Ali S.S."/>
            <person name="Shao J."/>
            <person name="Lary D.J."/>
            <person name="Kronmiller B."/>
            <person name="Shen D."/>
            <person name="Strem M.D."/>
            <person name="Amoako-Attah I."/>
            <person name="Akrofi A.Y."/>
            <person name="Begoude B.A."/>
            <person name="Ten Hoopen G.M."/>
            <person name="Coulibaly K."/>
            <person name="Kebe B.I."/>
            <person name="Melnick R.L."/>
            <person name="Guiltinan M.J."/>
            <person name="Tyler B.M."/>
            <person name="Meinhardt L.W."/>
            <person name="Bailey B.A."/>
        </authorList>
    </citation>
    <scope>NUCLEOTIDE SEQUENCE [LARGE SCALE GENOMIC DNA]</scope>
    <source>
        <strain evidence="2">sbr112.9</strain>
    </source>
</reference>